<organism evidence="1">
    <name type="scientific">Propionibacterium freudenreichii subsp. freudenreichii</name>
    <dbReference type="NCBI Taxonomy" id="66712"/>
    <lineage>
        <taxon>Bacteria</taxon>
        <taxon>Bacillati</taxon>
        <taxon>Actinomycetota</taxon>
        <taxon>Actinomycetes</taxon>
        <taxon>Propionibacteriales</taxon>
        <taxon>Propionibacteriaceae</taxon>
        <taxon>Propionibacterium</taxon>
    </lineage>
</organism>
<dbReference type="AlphaFoldDB" id="A0A068VV43"/>
<reference evidence="1" key="1">
    <citation type="submission" date="2014-08" db="EMBL/GenBank/DDBJ databases">
        <authorList>
            <person name="Falentin Helene"/>
        </authorList>
    </citation>
    <scope>NUCLEOTIDE SEQUENCE</scope>
</reference>
<dbReference type="EMBL" id="LM676414">
    <property type="protein sequence ID" value="CEP26570.1"/>
    <property type="molecule type" value="Genomic_DNA"/>
</dbReference>
<proteinExistence type="predicted"/>
<evidence type="ECO:0000313" key="1">
    <source>
        <dbReference type="EMBL" id="CEP26570.1"/>
    </source>
</evidence>
<accession>A0A068VV43</accession>
<protein>
    <submittedName>
        <fullName evidence="1">Uncharacterized protein</fullName>
    </submittedName>
</protein>
<name>A0A068VV43_PROFF</name>
<gene>
    <name evidence="1" type="ORF">PFCIRM138_08255</name>
</gene>
<sequence>MEAWTHRVGEASCLIA</sequence>